<keyword evidence="7" id="KW-1185">Reference proteome</keyword>
<comment type="caution">
    <text evidence="6">The sequence shown here is derived from an EMBL/GenBank/DDBJ whole genome shotgun (WGS) entry which is preliminary data.</text>
</comment>
<organism evidence="6 7">
    <name type="scientific">Porphyromonas levii</name>
    <dbReference type="NCBI Taxonomy" id="28114"/>
    <lineage>
        <taxon>Bacteria</taxon>
        <taxon>Pseudomonadati</taxon>
        <taxon>Bacteroidota</taxon>
        <taxon>Bacteroidia</taxon>
        <taxon>Bacteroidales</taxon>
        <taxon>Porphyromonadaceae</taxon>
        <taxon>Porphyromonas</taxon>
    </lineage>
</organism>
<dbReference type="STRING" id="1122973.GCA_000379925_01473"/>
<dbReference type="OrthoDB" id="9805832at2"/>
<dbReference type="PANTHER" id="PTHR30329">
    <property type="entry name" value="STATOR ELEMENT OF FLAGELLAR MOTOR COMPLEX"/>
    <property type="match status" value="1"/>
</dbReference>
<dbReference type="InterPro" id="IPR006665">
    <property type="entry name" value="OmpA-like"/>
</dbReference>
<feature type="signal peptide" evidence="5">
    <location>
        <begin position="1"/>
        <end position="23"/>
    </location>
</feature>
<evidence type="ECO:0000256" key="2">
    <source>
        <dbReference type="ARBA" id="ARBA00023136"/>
    </source>
</evidence>
<name>A0A4Y8WQ56_9PORP</name>
<dbReference type="RefSeq" id="WP_134849940.1">
    <property type="nucleotide sequence ID" value="NZ_CP197400.1"/>
</dbReference>
<reference evidence="6 7" key="1">
    <citation type="submission" date="2019-03" db="EMBL/GenBank/DDBJ databases">
        <title>Porphyromonas levii Isolated from the Uterus of Dairy Cows.</title>
        <authorList>
            <person name="Francis A.M."/>
        </authorList>
    </citation>
    <scope>NUCLEOTIDE SEQUENCE [LARGE SCALE GENOMIC DNA]</scope>
    <source>
        <strain evidence="6 7">AF5678</strain>
    </source>
</reference>
<dbReference type="InterPro" id="IPR036737">
    <property type="entry name" value="OmpA-like_sf"/>
</dbReference>
<keyword evidence="2" id="KW-0472">Membrane</keyword>
<keyword evidence="5" id="KW-0732">Signal</keyword>
<dbReference type="PROSITE" id="PS51123">
    <property type="entry name" value="OMPA_2"/>
    <property type="match status" value="1"/>
</dbReference>
<dbReference type="CDD" id="cd07185">
    <property type="entry name" value="OmpA_C-like"/>
    <property type="match status" value="1"/>
</dbReference>
<dbReference type="PRINTS" id="PR01021">
    <property type="entry name" value="OMPADOMAIN"/>
</dbReference>
<evidence type="ECO:0000256" key="3">
    <source>
        <dbReference type="ARBA" id="ARBA00023237"/>
    </source>
</evidence>
<evidence type="ECO:0000313" key="6">
    <source>
        <dbReference type="EMBL" id="TFH94514.1"/>
    </source>
</evidence>
<dbReference type="GeneID" id="66796713"/>
<proteinExistence type="predicted"/>
<sequence>MRSPLIIISAIAAALLGLGNAQAQEVVTTDSLVVVQGSNNQLEQDVWKAIRSAEGYDELSDDALLPISREQAEELIAKLIVEARQPYVEAAHRDSVLLRFKVETLKRRALDQALARTYTEPYEQRLAQMERLLYAILLSKGDIDPAIINQLLPGAPGQQVPYVVAQNSPSAGTTTVPATTLTPATKNGKSSTPVTPDKAIALRPGLDLKELDLYMSVAYFGFDSSAINSETEQTLDNVVKWMEENDLRISLRGYASPEGRMSYNNKLSARRVNAVADYLMKKGIPSTRLEVIPSGIDSMKDTKSKYPQGRRVEIRPILY</sequence>
<dbReference type="Gene3D" id="3.30.1330.60">
    <property type="entry name" value="OmpA-like domain"/>
    <property type="match status" value="1"/>
</dbReference>
<dbReference type="SUPFAM" id="SSF103088">
    <property type="entry name" value="OmpA-like"/>
    <property type="match status" value="1"/>
</dbReference>
<evidence type="ECO:0000256" key="5">
    <source>
        <dbReference type="SAM" id="SignalP"/>
    </source>
</evidence>
<dbReference type="PANTHER" id="PTHR30329:SF21">
    <property type="entry name" value="LIPOPROTEIN YIAD-RELATED"/>
    <property type="match status" value="1"/>
</dbReference>
<evidence type="ECO:0000256" key="4">
    <source>
        <dbReference type="SAM" id="MobiDB-lite"/>
    </source>
</evidence>
<comment type="subcellular location">
    <subcellularLocation>
        <location evidence="1">Cell outer membrane</location>
    </subcellularLocation>
</comment>
<dbReference type="GO" id="GO:0009279">
    <property type="term" value="C:cell outer membrane"/>
    <property type="evidence" value="ECO:0007669"/>
    <property type="project" value="UniProtKB-SubCell"/>
</dbReference>
<dbReference type="Proteomes" id="UP000297225">
    <property type="component" value="Unassembled WGS sequence"/>
</dbReference>
<keyword evidence="3" id="KW-0998">Cell outer membrane</keyword>
<feature type="chain" id="PRO_5043523352" evidence="5">
    <location>
        <begin position="24"/>
        <end position="319"/>
    </location>
</feature>
<evidence type="ECO:0000256" key="1">
    <source>
        <dbReference type="ARBA" id="ARBA00004442"/>
    </source>
</evidence>
<dbReference type="InterPro" id="IPR006664">
    <property type="entry name" value="OMP_bac"/>
</dbReference>
<accession>A0A4Y8WQ56</accession>
<dbReference type="EMBL" id="SPNC01000113">
    <property type="protein sequence ID" value="TFH94514.1"/>
    <property type="molecule type" value="Genomic_DNA"/>
</dbReference>
<dbReference type="AlphaFoldDB" id="A0A4Y8WQ56"/>
<dbReference type="InterPro" id="IPR050330">
    <property type="entry name" value="Bact_OuterMem_StrucFunc"/>
</dbReference>
<feature type="region of interest" description="Disordered" evidence="4">
    <location>
        <begin position="172"/>
        <end position="196"/>
    </location>
</feature>
<dbReference type="Pfam" id="PF00691">
    <property type="entry name" value="OmpA"/>
    <property type="match status" value="1"/>
</dbReference>
<gene>
    <name evidence="6" type="ORF">E4P47_07120</name>
</gene>
<feature type="compositionally biased region" description="Low complexity" evidence="4">
    <location>
        <begin position="172"/>
        <end position="185"/>
    </location>
</feature>
<evidence type="ECO:0000313" key="7">
    <source>
        <dbReference type="Proteomes" id="UP000297225"/>
    </source>
</evidence>
<protein>
    <submittedName>
        <fullName evidence="6">OmpA family protein</fullName>
    </submittedName>
</protein>